<gene>
    <name evidence="13" type="ORF">ACFOX3_19155</name>
</gene>
<comment type="similarity">
    <text evidence="2 9">Belongs to the mannose-6-phosphate isomerase type 2 family.</text>
</comment>
<name>A0ABV8VB68_9GAMM</name>
<reference evidence="14" key="1">
    <citation type="journal article" date="2019" name="Int. J. Syst. Evol. Microbiol.">
        <title>The Global Catalogue of Microorganisms (GCM) 10K type strain sequencing project: providing services to taxonomists for standard genome sequencing and annotation.</title>
        <authorList>
            <consortium name="The Broad Institute Genomics Platform"/>
            <consortium name="The Broad Institute Genome Sequencing Center for Infectious Disease"/>
            <person name="Wu L."/>
            <person name="Ma J."/>
        </authorList>
    </citation>
    <scope>NUCLEOTIDE SEQUENCE [LARGE SCALE GENOMIC DNA]</scope>
    <source>
        <strain evidence="14">CECT 8570</strain>
    </source>
</reference>
<feature type="domain" description="Mannose-6-phosphate isomerase type II C-terminal" evidence="11">
    <location>
        <begin position="349"/>
        <end position="463"/>
    </location>
</feature>
<evidence type="ECO:0000256" key="6">
    <source>
        <dbReference type="ARBA" id="ARBA00022741"/>
    </source>
</evidence>
<dbReference type="InterPro" id="IPR005835">
    <property type="entry name" value="NTP_transferase_dom"/>
</dbReference>
<dbReference type="GO" id="GO:0004475">
    <property type="term" value="F:mannose-1-phosphate guanylyltransferase (GTP) activity"/>
    <property type="evidence" value="ECO:0007669"/>
    <property type="project" value="UniProtKB-EC"/>
</dbReference>
<organism evidence="13 14">
    <name type="scientific">Simiduia curdlanivorans</name>
    <dbReference type="NCBI Taxonomy" id="1492769"/>
    <lineage>
        <taxon>Bacteria</taxon>
        <taxon>Pseudomonadati</taxon>
        <taxon>Pseudomonadota</taxon>
        <taxon>Gammaproteobacteria</taxon>
        <taxon>Cellvibrionales</taxon>
        <taxon>Cellvibrionaceae</taxon>
        <taxon>Simiduia</taxon>
    </lineage>
</organism>
<dbReference type="PANTHER" id="PTHR46390:SF1">
    <property type="entry name" value="MANNOSE-1-PHOSPHATE GUANYLYLTRANSFERASE"/>
    <property type="match status" value="1"/>
</dbReference>
<evidence type="ECO:0000313" key="14">
    <source>
        <dbReference type="Proteomes" id="UP001595840"/>
    </source>
</evidence>
<comment type="catalytic activity">
    <reaction evidence="8">
        <text>alpha-D-mannose 1-phosphate + GTP + H(+) = GDP-alpha-D-mannose + diphosphate</text>
        <dbReference type="Rhea" id="RHEA:15229"/>
        <dbReference type="ChEBI" id="CHEBI:15378"/>
        <dbReference type="ChEBI" id="CHEBI:33019"/>
        <dbReference type="ChEBI" id="CHEBI:37565"/>
        <dbReference type="ChEBI" id="CHEBI:57527"/>
        <dbReference type="ChEBI" id="CHEBI:58409"/>
        <dbReference type="EC" id="2.7.7.13"/>
    </reaction>
</comment>
<evidence type="ECO:0000256" key="5">
    <source>
        <dbReference type="ARBA" id="ARBA00022695"/>
    </source>
</evidence>
<dbReference type="SUPFAM" id="SSF53448">
    <property type="entry name" value="Nucleotide-diphospho-sugar transferases"/>
    <property type="match status" value="1"/>
</dbReference>
<dbReference type="Gene3D" id="2.60.120.10">
    <property type="entry name" value="Jelly Rolls"/>
    <property type="match status" value="1"/>
</dbReference>
<dbReference type="InterPro" id="IPR054566">
    <property type="entry name" value="ManC/GMP-like_b-helix"/>
</dbReference>
<comment type="caution">
    <text evidence="13">The sequence shown here is derived from an EMBL/GenBank/DDBJ whole genome shotgun (WGS) entry which is preliminary data.</text>
</comment>
<dbReference type="RefSeq" id="WP_290260773.1">
    <property type="nucleotide sequence ID" value="NZ_JAUFQG010000004.1"/>
</dbReference>
<evidence type="ECO:0000256" key="8">
    <source>
        <dbReference type="ARBA" id="ARBA00047343"/>
    </source>
</evidence>
<dbReference type="EMBL" id="JBHSCX010000025">
    <property type="protein sequence ID" value="MFC4364435.1"/>
    <property type="molecule type" value="Genomic_DNA"/>
</dbReference>
<keyword evidence="5 13" id="KW-0548">Nucleotidyltransferase</keyword>
<evidence type="ECO:0000313" key="13">
    <source>
        <dbReference type="EMBL" id="MFC4364435.1"/>
    </source>
</evidence>
<dbReference type="EC" id="2.7.7.13" evidence="3"/>
<evidence type="ECO:0000256" key="4">
    <source>
        <dbReference type="ARBA" id="ARBA00022679"/>
    </source>
</evidence>
<evidence type="ECO:0000256" key="9">
    <source>
        <dbReference type="RuleBase" id="RU004190"/>
    </source>
</evidence>
<evidence type="ECO:0000259" key="12">
    <source>
        <dbReference type="Pfam" id="PF22640"/>
    </source>
</evidence>
<evidence type="ECO:0000259" key="10">
    <source>
        <dbReference type="Pfam" id="PF00483"/>
    </source>
</evidence>
<proteinExistence type="inferred from homology"/>
<feature type="domain" description="MannoseP isomerase/GMP-like beta-helix" evidence="12">
    <location>
        <begin position="291"/>
        <end position="345"/>
    </location>
</feature>
<dbReference type="InterPro" id="IPR049577">
    <property type="entry name" value="GMPP_N"/>
</dbReference>
<dbReference type="CDD" id="cd02213">
    <property type="entry name" value="cupin_PMI_typeII_C"/>
    <property type="match status" value="1"/>
</dbReference>
<dbReference type="Pfam" id="PF01050">
    <property type="entry name" value="MannoseP_isomer"/>
    <property type="match status" value="1"/>
</dbReference>
<dbReference type="SUPFAM" id="SSF51182">
    <property type="entry name" value="RmlC-like cupins"/>
    <property type="match status" value="1"/>
</dbReference>
<dbReference type="PANTHER" id="PTHR46390">
    <property type="entry name" value="MANNOSE-1-PHOSPHATE GUANYLYLTRANSFERASE"/>
    <property type="match status" value="1"/>
</dbReference>
<feature type="domain" description="Nucleotidyl transferase" evidence="10">
    <location>
        <begin position="6"/>
        <end position="281"/>
    </location>
</feature>
<dbReference type="Pfam" id="PF00483">
    <property type="entry name" value="NTP_transferase"/>
    <property type="match status" value="1"/>
</dbReference>
<dbReference type="InterPro" id="IPR001538">
    <property type="entry name" value="Man6P_isomerase-2_C"/>
</dbReference>
<keyword evidence="4 13" id="KW-0808">Transferase</keyword>
<comment type="pathway">
    <text evidence="1">Nucleotide-sugar biosynthesis; GDP-alpha-D-mannose biosynthesis; GDP-alpha-D-mannose from alpha-D-mannose 1-phosphate (GTP route): step 1/1.</text>
</comment>
<dbReference type="Proteomes" id="UP001595840">
    <property type="component" value="Unassembled WGS sequence"/>
</dbReference>
<dbReference type="CDD" id="cd02509">
    <property type="entry name" value="GDP-M1P_Guanylyltransferase"/>
    <property type="match status" value="1"/>
</dbReference>
<dbReference type="InterPro" id="IPR051161">
    <property type="entry name" value="Mannose-6P_isomerase_type2"/>
</dbReference>
<dbReference type="GO" id="GO:0004476">
    <property type="term" value="F:mannose-6-phosphate isomerase activity"/>
    <property type="evidence" value="ECO:0007669"/>
    <property type="project" value="UniProtKB-EC"/>
</dbReference>
<evidence type="ECO:0000256" key="2">
    <source>
        <dbReference type="ARBA" id="ARBA00006115"/>
    </source>
</evidence>
<dbReference type="NCBIfam" id="TIGR01479">
    <property type="entry name" value="GMP_PMI"/>
    <property type="match status" value="1"/>
</dbReference>
<keyword evidence="13" id="KW-0413">Isomerase</keyword>
<sequence>MSKIVPVILAGGVGSRLWPLSRSQYPKQCIDLQGSGASLLQNTLSRTRSNAEQPIILCNEDHRFLIAEQARAIGVQPMSIMLEPEGKNTAPAIAAAAWLLASKTPDAIMLVLPSDHAISDQQLFDEKVALGAELAAQGALVTFGVEPSYPETGYGYIKANGANDVESVAEFVEKPSLEVAQAYVDDGQYLWNSGMFMFRADIYLAELEKYEPEVHQLSQSAVTDAEADLSFMRLAAKPFSALKSISIDYAVMERTSAAKVIRFPAIWNDVGSWSALWAIGEPDADNNLLRGDAVVIDCKNTLVNAQSRLVTAVGLSDLIIVETDDAVMVAPAGRAQDVKKIVEQLSKAGRTEVDLHREVHRPWGKYHGLTTSDRYQVKRITVSPGQKLSTQMHHHRAEHWVVVSGTAKVRNGDREILLTENESTYIPIGEIHSLENPGKIPLELIEIQTGGYLGEDDIVRFNDRYGRS</sequence>
<keyword evidence="6" id="KW-0547">Nucleotide-binding</keyword>
<dbReference type="InterPro" id="IPR011051">
    <property type="entry name" value="RmlC_Cupin_sf"/>
</dbReference>
<accession>A0ABV8VB68</accession>
<evidence type="ECO:0000259" key="11">
    <source>
        <dbReference type="Pfam" id="PF01050"/>
    </source>
</evidence>
<keyword evidence="14" id="KW-1185">Reference proteome</keyword>
<dbReference type="InterPro" id="IPR029044">
    <property type="entry name" value="Nucleotide-diphossugar_trans"/>
</dbReference>
<dbReference type="InterPro" id="IPR014710">
    <property type="entry name" value="RmlC-like_jellyroll"/>
</dbReference>
<evidence type="ECO:0000256" key="7">
    <source>
        <dbReference type="ARBA" id="ARBA00023134"/>
    </source>
</evidence>
<evidence type="ECO:0000256" key="3">
    <source>
        <dbReference type="ARBA" id="ARBA00012387"/>
    </source>
</evidence>
<dbReference type="Pfam" id="PF22640">
    <property type="entry name" value="ManC_GMP_beta-helix"/>
    <property type="match status" value="1"/>
</dbReference>
<dbReference type="InterPro" id="IPR006375">
    <property type="entry name" value="Man1P_GuaTrfase/Man6P_Isoase"/>
</dbReference>
<dbReference type="Gene3D" id="3.90.550.10">
    <property type="entry name" value="Spore Coat Polysaccharide Biosynthesis Protein SpsA, Chain A"/>
    <property type="match status" value="1"/>
</dbReference>
<evidence type="ECO:0000256" key="1">
    <source>
        <dbReference type="ARBA" id="ARBA00004823"/>
    </source>
</evidence>
<protein>
    <recommendedName>
        <fullName evidence="3">mannose-1-phosphate guanylyltransferase</fullName>
        <ecNumber evidence="3">2.7.7.13</ecNumber>
    </recommendedName>
</protein>
<keyword evidence="7" id="KW-0342">GTP-binding</keyword>